<keyword evidence="2" id="KW-1185">Reference proteome</keyword>
<accession>A0ACC2NJD4</accession>
<evidence type="ECO:0000313" key="1">
    <source>
        <dbReference type="EMBL" id="KAJ8671212.1"/>
    </source>
</evidence>
<proteinExistence type="predicted"/>
<gene>
    <name evidence="1" type="ORF">QAD02_002471</name>
</gene>
<sequence>MLKNIPVDTRYLSIMRIGNTSRYHLRLIVVTFSNNQDPHLVMENRKKIPGKAVIGFDEIKNQRAKYKEMAAALKTRLDNGAKDLAIRYMKGIPTIVTTTASALGQQNPSASAKFP</sequence>
<comment type="caution">
    <text evidence="1">The sequence shown here is derived from an EMBL/GenBank/DDBJ whole genome shotgun (WGS) entry which is preliminary data.</text>
</comment>
<dbReference type="Proteomes" id="UP001239111">
    <property type="component" value="Chromosome 3"/>
</dbReference>
<evidence type="ECO:0000313" key="2">
    <source>
        <dbReference type="Proteomes" id="UP001239111"/>
    </source>
</evidence>
<name>A0ACC2NJD4_9HYME</name>
<protein>
    <submittedName>
        <fullName evidence="1">Uncharacterized protein</fullName>
    </submittedName>
</protein>
<reference evidence="1" key="1">
    <citation type="submission" date="2023-04" db="EMBL/GenBank/DDBJ databases">
        <title>A chromosome-level genome assembly of the parasitoid wasp Eretmocerus hayati.</title>
        <authorList>
            <person name="Zhong Y."/>
            <person name="Liu S."/>
            <person name="Liu Y."/>
        </authorList>
    </citation>
    <scope>NUCLEOTIDE SEQUENCE</scope>
    <source>
        <strain evidence="1">ZJU_SS_LIU_2023</strain>
    </source>
</reference>
<organism evidence="1 2">
    <name type="scientific">Eretmocerus hayati</name>
    <dbReference type="NCBI Taxonomy" id="131215"/>
    <lineage>
        <taxon>Eukaryota</taxon>
        <taxon>Metazoa</taxon>
        <taxon>Ecdysozoa</taxon>
        <taxon>Arthropoda</taxon>
        <taxon>Hexapoda</taxon>
        <taxon>Insecta</taxon>
        <taxon>Pterygota</taxon>
        <taxon>Neoptera</taxon>
        <taxon>Endopterygota</taxon>
        <taxon>Hymenoptera</taxon>
        <taxon>Apocrita</taxon>
        <taxon>Proctotrupomorpha</taxon>
        <taxon>Chalcidoidea</taxon>
        <taxon>Aphelinidae</taxon>
        <taxon>Aphelininae</taxon>
        <taxon>Eretmocerus</taxon>
    </lineage>
</organism>
<dbReference type="EMBL" id="CM056743">
    <property type="protein sequence ID" value="KAJ8671212.1"/>
    <property type="molecule type" value="Genomic_DNA"/>
</dbReference>